<sequence length="193" mass="20148">MSFGDQNNPYGAPQGGAPGYAQQPYGAYPQAAPGGYPAAPYAPMTMPGITKAARTLLYVVAAIHVLIGGFCMWGLAKFTEATDKVEPGKVVTDANGNEVNVDKFIDAGKGGLAFFATLAIVFALLGILLAVRYGKGGNGVRVGTIVYASFAIISGLITVVLLGLGLLTLIMAILIIVFAAKQASAQWFRRPRH</sequence>
<feature type="transmembrane region" description="Helical" evidence="1">
    <location>
        <begin position="56"/>
        <end position="76"/>
    </location>
</feature>
<keyword evidence="1" id="KW-0472">Membrane</keyword>
<feature type="transmembrane region" description="Helical" evidence="1">
    <location>
        <begin position="112"/>
        <end position="133"/>
    </location>
</feature>
<name>A0A919B3F8_9ACTN</name>
<feature type="transmembrane region" description="Helical" evidence="1">
    <location>
        <begin position="145"/>
        <end position="178"/>
    </location>
</feature>
<evidence type="ECO:0000313" key="3">
    <source>
        <dbReference type="Proteomes" id="UP000638313"/>
    </source>
</evidence>
<dbReference type="AlphaFoldDB" id="A0A919B3F8"/>
<accession>A0A919B3F8</accession>
<gene>
    <name evidence="2" type="ORF">GCM10010218_31610</name>
</gene>
<reference evidence="2" key="1">
    <citation type="journal article" date="2014" name="Int. J. Syst. Evol. Microbiol.">
        <title>Complete genome sequence of Corynebacterium casei LMG S-19264T (=DSM 44701T), isolated from a smear-ripened cheese.</title>
        <authorList>
            <consortium name="US DOE Joint Genome Institute (JGI-PGF)"/>
            <person name="Walter F."/>
            <person name="Albersmeier A."/>
            <person name="Kalinowski J."/>
            <person name="Ruckert C."/>
        </authorList>
    </citation>
    <scope>NUCLEOTIDE SEQUENCE</scope>
    <source>
        <strain evidence="2">JCM 4059</strain>
    </source>
</reference>
<protein>
    <submittedName>
        <fullName evidence="2">Uncharacterized protein</fullName>
    </submittedName>
</protein>
<keyword evidence="1" id="KW-1133">Transmembrane helix</keyword>
<comment type="caution">
    <text evidence="2">The sequence shown here is derived from an EMBL/GenBank/DDBJ whole genome shotgun (WGS) entry which is preliminary data.</text>
</comment>
<reference evidence="2" key="2">
    <citation type="submission" date="2020-09" db="EMBL/GenBank/DDBJ databases">
        <authorList>
            <person name="Sun Q."/>
            <person name="Ohkuma M."/>
        </authorList>
    </citation>
    <scope>NUCLEOTIDE SEQUENCE</scope>
    <source>
        <strain evidence="2">JCM 4059</strain>
    </source>
</reference>
<dbReference type="RefSeq" id="WP_190130181.1">
    <property type="nucleotide sequence ID" value="NZ_BNBD01000005.1"/>
</dbReference>
<keyword evidence="3" id="KW-1185">Reference proteome</keyword>
<proteinExistence type="predicted"/>
<keyword evidence="1" id="KW-0812">Transmembrane</keyword>
<organism evidence="2 3">
    <name type="scientific">Streptomyces mashuensis</name>
    <dbReference type="NCBI Taxonomy" id="33904"/>
    <lineage>
        <taxon>Bacteria</taxon>
        <taxon>Bacillati</taxon>
        <taxon>Actinomycetota</taxon>
        <taxon>Actinomycetes</taxon>
        <taxon>Kitasatosporales</taxon>
        <taxon>Streptomycetaceae</taxon>
        <taxon>Streptomyces</taxon>
    </lineage>
</organism>
<evidence type="ECO:0000256" key="1">
    <source>
        <dbReference type="SAM" id="Phobius"/>
    </source>
</evidence>
<dbReference type="Proteomes" id="UP000638313">
    <property type="component" value="Unassembled WGS sequence"/>
</dbReference>
<dbReference type="EMBL" id="BNBD01000005">
    <property type="protein sequence ID" value="GHF47859.1"/>
    <property type="molecule type" value="Genomic_DNA"/>
</dbReference>
<evidence type="ECO:0000313" key="2">
    <source>
        <dbReference type="EMBL" id="GHF47859.1"/>
    </source>
</evidence>